<dbReference type="EMBL" id="DS985244">
    <property type="protein sequence ID" value="EDV25290.1"/>
    <property type="molecule type" value="Genomic_DNA"/>
</dbReference>
<evidence type="ECO:0000256" key="2">
    <source>
        <dbReference type="ARBA" id="ARBA00022679"/>
    </source>
</evidence>
<dbReference type="STRING" id="10228.B3RU76"/>
<keyword evidence="2" id="KW-0808">Transferase</keyword>
<comment type="catalytic activity">
    <reaction evidence="3">
        <text>RX + glutathione = an S-substituted glutathione + a halide anion + H(+)</text>
        <dbReference type="Rhea" id="RHEA:16437"/>
        <dbReference type="ChEBI" id="CHEBI:15378"/>
        <dbReference type="ChEBI" id="CHEBI:16042"/>
        <dbReference type="ChEBI" id="CHEBI:17792"/>
        <dbReference type="ChEBI" id="CHEBI:57925"/>
        <dbReference type="ChEBI" id="CHEBI:90779"/>
        <dbReference type="EC" id="2.5.1.18"/>
    </reaction>
</comment>
<dbReference type="InterPro" id="IPR010987">
    <property type="entry name" value="Glutathione-S-Trfase_C-like"/>
</dbReference>
<dbReference type="Gene3D" id="3.40.30.10">
    <property type="entry name" value="Glutaredoxin"/>
    <property type="match status" value="1"/>
</dbReference>
<dbReference type="PhylomeDB" id="B3RU76"/>
<proteinExistence type="predicted"/>
<dbReference type="FunFam" id="3.40.30.10:FF:000168">
    <property type="entry name" value="Glutathione S-transferase 2"/>
    <property type="match status" value="1"/>
</dbReference>
<dbReference type="OMA" id="LTYFDCR"/>
<dbReference type="GO" id="GO:0004364">
    <property type="term" value="F:glutathione transferase activity"/>
    <property type="evidence" value="ECO:0000318"/>
    <property type="project" value="GO_Central"/>
</dbReference>
<dbReference type="CTD" id="6753005"/>
<evidence type="ECO:0000259" key="5">
    <source>
        <dbReference type="PROSITE" id="PS50405"/>
    </source>
</evidence>
<dbReference type="SFLD" id="SFLDG01205">
    <property type="entry name" value="AMPS.1"/>
    <property type="match status" value="1"/>
</dbReference>
<dbReference type="InterPro" id="IPR040079">
    <property type="entry name" value="Glutathione_S-Trfase"/>
</dbReference>
<dbReference type="GO" id="GO:0006749">
    <property type="term" value="P:glutathione metabolic process"/>
    <property type="evidence" value="ECO:0000318"/>
    <property type="project" value="GO_Central"/>
</dbReference>
<dbReference type="InterPro" id="IPR050213">
    <property type="entry name" value="GST_superfamily"/>
</dbReference>
<evidence type="ECO:0000313" key="6">
    <source>
        <dbReference type="EMBL" id="EDV25290.1"/>
    </source>
</evidence>
<dbReference type="PANTHER" id="PTHR11571">
    <property type="entry name" value="GLUTATHIONE S-TRANSFERASE"/>
    <property type="match status" value="1"/>
</dbReference>
<dbReference type="InterPro" id="IPR036282">
    <property type="entry name" value="Glutathione-S-Trfase_C_sf"/>
</dbReference>
<dbReference type="SUPFAM" id="SSF47616">
    <property type="entry name" value="GST C-terminal domain-like"/>
    <property type="match status" value="1"/>
</dbReference>
<gene>
    <name evidence="6" type="ORF">TRIADDRAFT_63817</name>
</gene>
<dbReference type="OrthoDB" id="414243at2759"/>
<dbReference type="PROSITE" id="PS50405">
    <property type="entry name" value="GST_CTER"/>
    <property type="match status" value="1"/>
</dbReference>
<dbReference type="Proteomes" id="UP000009022">
    <property type="component" value="Unassembled WGS sequence"/>
</dbReference>
<dbReference type="EC" id="2.5.1.18" evidence="1"/>
<dbReference type="SUPFAM" id="SSF52833">
    <property type="entry name" value="Thioredoxin-like"/>
    <property type="match status" value="1"/>
</dbReference>
<dbReference type="InterPro" id="IPR004046">
    <property type="entry name" value="GST_C"/>
</dbReference>
<dbReference type="PANTHER" id="PTHR11571:SF224">
    <property type="entry name" value="HEMATOPOIETIC PROSTAGLANDIN D SYNTHASE"/>
    <property type="match status" value="1"/>
</dbReference>
<dbReference type="CDD" id="cd03192">
    <property type="entry name" value="GST_C_Sigma_like"/>
    <property type="match status" value="1"/>
</dbReference>
<sequence length="208" mass="24618">MPSYTLHYFDFDARAELIRLIFAYAGIEYKEINYDFQEWPTIREKFPYQTMPVLEIDGKQLAQSGAITRYLARVAGIDGKNSTEKARADMYSETFIQEIIEKSYSFRIPLIEPDEEKRKEIAQEFLKDKLTPFFDRLEEQFKKNGGGPWFCGETFTFADLSYFRMINNVMDLVMKVETPHPEIRAVYERVAKLPRIADYQKNKKQRPF</sequence>
<dbReference type="GeneID" id="6753005"/>
<dbReference type="InterPro" id="IPR036249">
    <property type="entry name" value="Thioredoxin-like_sf"/>
</dbReference>
<evidence type="ECO:0000259" key="4">
    <source>
        <dbReference type="PROSITE" id="PS50404"/>
    </source>
</evidence>
<organism evidence="6 7">
    <name type="scientific">Trichoplax adhaerens</name>
    <name type="common">Trichoplax reptans</name>
    <dbReference type="NCBI Taxonomy" id="10228"/>
    <lineage>
        <taxon>Eukaryota</taxon>
        <taxon>Metazoa</taxon>
        <taxon>Placozoa</taxon>
        <taxon>Uniplacotomia</taxon>
        <taxon>Trichoplacea</taxon>
        <taxon>Trichoplacidae</taxon>
        <taxon>Trichoplax</taxon>
    </lineage>
</organism>
<name>B3RU76_TRIAD</name>
<dbReference type="FunFam" id="1.20.1050.10:FF:000030">
    <property type="entry name" value="Glutathione S-transferase S1"/>
    <property type="match status" value="1"/>
</dbReference>
<dbReference type="Gene3D" id="1.20.1050.10">
    <property type="match status" value="1"/>
</dbReference>
<dbReference type="AlphaFoldDB" id="B3RU76"/>
<dbReference type="PROSITE" id="PS50404">
    <property type="entry name" value="GST_NTER"/>
    <property type="match status" value="1"/>
</dbReference>
<evidence type="ECO:0000313" key="7">
    <source>
        <dbReference type="Proteomes" id="UP000009022"/>
    </source>
</evidence>
<dbReference type="InParanoid" id="B3RU76"/>
<protein>
    <recommendedName>
        <fullName evidence="1">glutathione transferase</fullName>
        <ecNumber evidence="1">2.5.1.18</ecNumber>
    </recommendedName>
</protein>
<dbReference type="InterPro" id="IPR004045">
    <property type="entry name" value="Glutathione_S-Trfase_N"/>
</dbReference>
<dbReference type="KEGG" id="tad:TRIADDRAFT_63817"/>
<dbReference type="SFLD" id="SFLDS00019">
    <property type="entry name" value="Glutathione_Transferase_(cytos"/>
    <property type="match status" value="1"/>
</dbReference>
<keyword evidence="7" id="KW-1185">Reference proteome</keyword>
<dbReference type="eggNOG" id="KOG1695">
    <property type="taxonomic scope" value="Eukaryota"/>
</dbReference>
<reference evidence="6 7" key="1">
    <citation type="journal article" date="2008" name="Nature">
        <title>The Trichoplax genome and the nature of placozoans.</title>
        <authorList>
            <person name="Srivastava M."/>
            <person name="Begovic E."/>
            <person name="Chapman J."/>
            <person name="Putnam N.H."/>
            <person name="Hellsten U."/>
            <person name="Kawashima T."/>
            <person name="Kuo A."/>
            <person name="Mitros T."/>
            <person name="Salamov A."/>
            <person name="Carpenter M.L."/>
            <person name="Signorovitch A.Y."/>
            <person name="Moreno M.A."/>
            <person name="Kamm K."/>
            <person name="Grimwood J."/>
            <person name="Schmutz J."/>
            <person name="Shapiro H."/>
            <person name="Grigoriev I.V."/>
            <person name="Buss L.W."/>
            <person name="Schierwater B."/>
            <person name="Dellaporta S.L."/>
            <person name="Rokhsar D.S."/>
        </authorList>
    </citation>
    <scope>NUCLEOTIDE SEQUENCE [LARGE SCALE GENOMIC DNA]</scope>
    <source>
        <strain evidence="6 7">Grell-BS-1999</strain>
    </source>
</reference>
<dbReference type="CDD" id="cd03039">
    <property type="entry name" value="GST_N_Sigma_like"/>
    <property type="match status" value="1"/>
</dbReference>
<evidence type="ECO:0000256" key="1">
    <source>
        <dbReference type="ARBA" id="ARBA00012452"/>
    </source>
</evidence>
<dbReference type="Pfam" id="PF02798">
    <property type="entry name" value="GST_N"/>
    <property type="match status" value="1"/>
</dbReference>
<evidence type="ECO:0000256" key="3">
    <source>
        <dbReference type="ARBA" id="ARBA00047960"/>
    </source>
</evidence>
<feature type="domain" description="GST C-terminal" evidence="5">
    <location>
        <begin position="81"/>
        <end position="208"/>
    </location>
</feature>
<dbReference type="SFLD" id="SFLDG00363">
    <property type="entry name" value="AMPS_(cytGST):_Alpha-__Mu-__Pi"/>
    <property type="match status" value="1"/>
</dbReference>
<feature type="domain" description="GST N-terminal" evidence="4">
    <location>
        <begin position="2"/>
        <end position="79"/>
    </location>
</feature>
<accession>B3RU76</accession>
<dbReference type="Pfam" id="PF14497">
    <property type="entry name" value="GST_C_3"/>
    <property type="match status" value="1"/>
</dbReference>
<dbReference type="RefSeq" id="XP_002111323.1">
    <property type="nucleotide sequence ID" value="XM_002111287.1"/>
</dbReference>
<dbReference type="HOGENOM" id="CLU_039475_1_0_1"/>